<name>B8CK58_SHEPW</name>
<gene>
    <name evidence="3" type="ordered locus">swp_0957</name>
</gene>
<keyword evidence="4" id="KW-1185">Reference proteome</keyword>
<dbReference type="CDD" id="cd00146">
    <property type="entry name" value="PKD"/>
    <property type="match status" value="1"/>
</dbReference>
<dbReference type="SUPFAM" id="SSF49299">
    <property type="entry name" value="PKD domain"/>
    <property type="match status" value="1"/>
</dbReference>
<dbReference type="SMART" id="SM00089">
    <property type="entry name" value="PKD"/>
    <property type="match status" value="1"/>
</dbReference>
<dbReference type="EMBL" id="CP000472">
    <property type="protein sequence ID" value="ACJ27761.1"/>
    <property type="molecule type" value="Genomic_DNA"/>
</dbReference>
<dbReference type="InterPro" id="IPR035986">
    <property type="entry name" value="PKD_dom_sf"/>
</dbReference>
<dbReference type="eggNOG" id="COG3227">
    <property type="taxonomic scope" value="Bacteria"/>
</dbReference>
<dbReference type="AlphaFoldDB" id="B8CK58"/>
<dbReference type="SUPFAM" id="SSF55486">
    <property type="entry name" value="Metalloproteases ('zincins'), catalytic domain"/>
    <property type="match status" value="1"/>
</dbReference>
<proteinExistence type="predicted"/>
<dbReference type="Proteomes" id="UP000000753">
    <property type="component" value="Chromosome"/>
</dbReference>
<dbReference type="KEGG" id="swp:swp_0957"/>
<dbReference type="InterPro" id="IPR013783">
    <property type="entry name" value="Ig-like_fold"/>
</dbReference>
<feature type="chain" id="PRO_5002870208" evidence="1">
    <location>
        <begin position="27"/>
        <end position="923"/>
    </location>
</feature>
<feature type="domain" description="PKD" evidence="2">
    <location>
        <begin position="194"/>
        <end position="280"/>
    </location>
</feature>
<reference evidence="3 4" key="1">
    <citation type="journal article" date="2008" name="PLoS ONE">
        <title>Environmental adaptation: genomic analysis of the piezotolerant and psychrotolerant deep-sea iron reducing bacterium Shewanella piezotolerans WP3.</title>
        <authorList>
            <person name="Wang F."/>
            <person name="Wang J."/>
            <person name="Jian H."/>
            <person name="Zhang B."/>
            <person name="Li S."/>
            <person name="Wang F."/>
            <person name="Zeng X."/>
            <person name="Gao L."/>
            <person name="Bartlett D.H."/>
            <person name="Yu J."/>
            <person name="Hu S."/>
            <person name="Xiao X."/>
        </authorList>
    </citation>
    <scope>NUCLEOTIDE SEQUENCE [LARGE SCALE GENOMIC DNA]</scope>
    <source>
        <strain evidence="4">WP3 / JCM 13877</strain>
    </source>
</reference>
<dbReference type="InterPro" id="IPR045474">
    <property type="entry name" value="GEVED"/>
</dbReference>
<accession>B8CK58</accession>
<dbReference type="Gene3D" id="2.60.40.10">
    <property type="entry name" value="Immunoglobulins"/>
    <property type="match status" value="1"/>
</dbReference>
<dbReference type="STRING" id="225849.swp_0957"/>
<evidence type="ECO:0000256" key="1">
    <source>
        <dbReference type="SAM" id="SignalP"/>
    </source>
</evidence>
<dbReference type="InterPro" id="IPR022409">
    <property type="entry name" value="PKD/Chitinase_dom"/>
</dbReference>
<evidence type="ECO:0000259" key="2">
    <source>
        <dbReference type="PROSITE" id="PS50093"/>
    </source>
</evidence>
<organism evidence="3 4">
    <name type="scientific">Shewanella piezotolerans (strain WP3 / JCM 13877)</name>
    <dbReference type="NCBI Taxonomy" id="225849"/>
    <lineage>
        <taxon>Bacteria</taxon>
        <taxon>Pseudomonadati</taxon>
        <taxon>Pseudomonadota</taxon>
        <taxon>Gammaproteobacteria</taxon>
        <taxon>Alteromonadales</taxon>
        <taxon>Shewanellaceae</taxon>
        <taxon>Shewanella</taxon>
    </lineage>
</organism>
<evidence type="ECO:0000313" key="3">
    <source>
        <dbReference type="EMBL" id="ACJ27761.1"/>
    </source>
</evidence>
<feature type="signal peptide" evidence="1">
    <location>
        <begin position="1"/>
        <end position="26"/>
    </location>
</feature>
<dbReference type="PROSITE" id="PS50093">
    <property type="entry name" value="PKD"/>
    <property type="match status" value="1"/>
</dbReference>
<evidence type="ECO:0000313" key="4">
    <source>
        <dbReference type="Proteomes" id="UP000000753"/>
    </source>
</evidence>
<dbReference type="RefSeq" id="WP_020911139.1">
    <property type="nucleotide sequence ID" value="NC_011566.1"/>
</dbReference>
<dbReference type="HOGENOM" id="CLU_316132_0_0_6"/>
<keyword evidence="1" id="KW-0732">Signal</keyword>
<dbReference type="InterPro" id="IPR000601">
    <property type="entry name" value="PKD_dom"/>
</dbReference>
<dbReference type="Pfam" id="PF18911">
    <property type="entry name" value="PKD_4"/>
    <property type="match status" value="1"/>
</dbReference>
<dbReference type="OrthoDB" id="5904383at2"/>
<protein>
    <submittedName>
        <fullName evidence="3">Collagenase</fullName>
    </submittedName>
</protein>
<dbReference type="Pfam" id="PF20009">
    <property type="entry name" value="GEVED"/>
    <property type="match status" value="2"/>
</dbReference>
<sequence>MNYKNSSLMLAACFTTLSLISPTAQATITDGPPPPIKNDVGILGLSAAASYCASSGGGKYEYIANVNIADLDNASSGTAAYTDFSGLTANLVQGSNAITLTPGFVGNAYTEHFAVYIDFNNDGDFIDSGEKVMTGSGKGAVTGSINVPANVSGTTRMRVSMKYNQAVANACENFASGEVEDYTVSIGDGGSNISPTAVTNGPYSADIGASVAFSSNASSDSDGTISSWLWDFGDGTTSTSANPNHTYNTAGTYTVSLTVTDNGGATGISTTTANITGGSTTPPAGYCSVTGGGSYEWIAGVKVGGLNNTSAQGNYTDYTSQTAKLSAGANTITLTPGFSGNAYTEHWGVWIDFNKDGDFLDAGEQVVSNLSGNAAVNGTINVPQGTTGTTRMRVGMKYNQALTAPCTNVSSGEFEDYTVSFDGTVVDPDPDPTPVGSLPDVCATEEPTTATQLTDGVPVCVAATNYRHTFGISLWQKPEITSLAITTKHGLGNLTLRGKATDQPVAGDDSIVSKHVGNTECVIINNPDTVQSGWNYVELAGLFKGASVVVDFNKTSCRETVGAPDTGDGNDSWGHNSVNLIIFPFEFQDTPLEFTTAKINEEMEKVKAYFTEQSYGNFNVTWEIKPLNTVPAPKSQYDNDKNSWKPYYRSAIEAAGIEPDFPDEATLIMITAPKIGPTDATSINSQASPPLLELYTHAGSTIAHEMGHAFGLHHARSVEAGNAVISDSATVRDYGNVFDLMGMGGHDFEEMNLMYKSFFKDWINDTQVPVVTSSGTYRIYAFDHGSASGTNTPGIIGIRLKSADDALTYWVEYRTSAHGEEGTPANLQTRTPLLRNGVLVNVQGFKEETDPGSWWKHISKLLDMTPNSKSNANWNQEDETDAPLVIGKSFTDPSGAFKITPTAKGGTENTASAWIDVEVVKLK</sequence>
<dbReference type="eggNOG" id="COG1361">
    <property type="taxonomic scope" value="Bacteria"/>
</dbReference>